<feature type="signal peptide" evidence="1">
    <location>
        <begin position="1"/>
        <end position="28"/>
    </location>
</feature>
<dbReference type="Proteomes" id="UP000247792">
    <property type="component" value="Unassembled WGS sequence"/>
</dbReference>
<dbReference type="AlphaFoldDB" id="A0A318JCD8"/>
<proteinExistence type="predicted"/>
<dbReference type="RefSeq" id="WP_170133589.1">
    <property type="nucleotide sequence ID" value="NZ_QJKB01000007.1"/>
</dbReference>
<evidence type="ECO:0000313" key="3">
    <source>
        <dbReference type="Proteomes" id="UP000247792"/>
    </source>
</evidence>
<evidence type="ECO:0008006" key="4">
    <source>
        <dbReference type="Google" id="ProtNLM"/>
    </source>
</evidence>
<feature type="chain" id="PRO_5016400393" description="CVNH domain-containing protein" evidence="1">
    <location>
        <begin position="29"/>
        <end position="217"/>
    </location>
</feature>
<gene>
    <name evidence="2" type="ORF">DFR42_107139</name>
</gene>
<keyword evidence="3" id="KW-1185">Reference proteome</keyword>
<reference evidence="2 3" key="1">
    <citation type="submission" date="2018-05" db="EMBL/GenBank/DDBJ databases">
        <title>Genomic Encyclopedia of Type Strains, Phase IV (KMG-IV): sequencing the most valuable type-strain genomes for metagenomic binning, comparative biology and taxonomic classification.</title>
        <authorList>
            <person name="Goeker M."/>
        </authorList>
    </citation>
    <scope>NUCLEOTIDE SEQUENCE [LARGE SCALE GENOMIC DNA]</scope>
    <source>
        <strain evidence="2 3">DSM 19792</strain>
    </source>
</reference>
<sequence length="217" mass="23080">MNISATGKPRAIAVLALLGLFTTQSSIAATEVPPYNKYYDTPIRNVLCQAGYLVTLYDNGYLKSCTVANGTQLVGKTGGNGSQFYSCSSSQPVNIYPDGHLSRCIITSNIQVGGHNGPNGGQFYTCKANAVVEIKEDGYLSSCTLGYSINVYGRYGSNTEIPYTCRDNASLELRADGFLSSCTLANANWVQTNNVVKLCNANSVIYIDANGNGSCGN</sequence>
<protein>
    <recommendedName>
        <fullName evidence="4">CVNH domain-containing protein</fullName>
    </recommendedName>
</protein>
<evidence type="ECO:0000313" key="2">
    <source>
        <dbReference type="EMBL" id="PXX41488.1"/>
    </source>
</evidence>
<name>A0A318JCD8_9BURK</name>
<comment type="caution">
    <text evidence="2">The sequence shown here is derived from an EMBL/GenBank/DDBJ whole genome shotgun (WGS) entry which is preliminary data.</text>
</comment>
<keyword evidence="1" id="KW-0732">Signal</keyword>
<organism evidence="2 3">
    <name type="scientific">Undibacterium pigrum</name>
    <dbReference type="NCBI Taxonomy" id="401470"/>
    <lineage>
        <taxon>Bacteria</taxon>
        <taxon>Pseudomonadati</taxon>
        <taxon>Pseudomonadota</taxon>
        <taxon>Betaproteobacteria</taxon>
        <taxon>Burkholderiales</taxon>
        <taxon>Oxalobacteraceae</taxon>
        <taxon>Undibacterium</taxon>
    </lineage>
</organism>
<dbReference type="EMBL" id="QJKB01000007">
    <property type="protein sequence ID" value="PXX41488.1"/>
    <property type="molecule type" value="Genomic_DNA"/>
</dbReference>
<accession>A0A318JCD8</accession>
<evidence type="ECO:0000256" key="1">
    <source>
        <dbReference type="SAM" id="SignalP"/>
    </source>
</evidence>